<evidence type="ECO:0000256" key="2">
    <source>
        <dbReference type="SAM" id="SignalP"/>
    </source>
</evidence>
<comment type="caution">
    <text evidence="4">The sequence shown here is derived from an EMBL/GenBank/DDBJ whole genome shotgun (WGS) entry which is preliminary data.</text>
</comment>
<dbReference type="EMBL" id="BSDZ01000003">
    <property type="protein sequence ID" value="GLI59173.1"/>
    <property type="molecule type" value="Genomic_DNA"/>
</dbReference>
<feature type="region of interest" description="Disordered" evidence="1">
    <location>
        <begin position="56"/>
        <end position="133"/>
    </location>
</feature>
<name>A0ABQ5RPP5_9CHLO</name>
<dbReference type="InterPro" id="IPR008752">
    <property type="entry name" value="Peptidase_M11"/>
</dbReference>
<evidence type="ECO:0000313" key="5">
    <source>
        <dbReference type="Proteomes" id="UP001165090"/>
    </source>
</evidence>
<dbReference type="PROSITE" id="PS51257">
    <property type="entry name" value="PROKAR_LIPOPROTEIN"/>
    <property type="match status" value="1"/>
</dbReference>
<feature type="signal peptide" evidence="2">
    <location>
        <begin position="1"/>
        <end position="24"/>
    </location>
</feature>
<feature type="compositionally biased region" description="Pro residues" evidence="1">
    <location>
        <begin position="92"/>
        <end position="133"/>
    </location>
</feature>
<gene>
    <name evidence="4" type="ORF">VaNZ11_001002</name>
</gene>
<keyword evidence="2" id="KW-0732">Signal</keyword>
<keyword evidence="5" id="KW-1185">Reference proteome</keyword>
<proteinExistence type="predicted"/>
<sequence length="662" mass="73077">MSPRSFMWSILLLGCAAFLESAYAQPKQAGTVNNGSRVIQATVMFRVRAAYNPPPPPIRQPWLPPPLRTQVRPFPPSPLPTRRPSPKVFSSPRPPSPPPSSPPRSPPPRPPSPRPSPSPPRPPRRPALPPPLKLLPDPVELQIVCPLSVNTGFTRRDPNCNTPIGKLASGKAADELIKRYGIMSGDKAIALIQSSPEPTSSRRLLVGQPPALTYSLVEDPLFVTHGGQKEIYQGTTIDLITIIFRLDFGNCSLNSGWRRLPAPAMMNAIYINSSLPNNLQNYYKTCLRGKVRMSDENTFVVKTAINITCSGVMVRDGLPDTPWNSSSSCDVAEQQAWEDQTVEQANEIAKTDPALSFALRQFPRRRHIYILPPSVPCPWAGFADVTCTAFFCSSFLRVGAYNTLSSTDLNVIMHEAMHNFGLEHSETERDPYGDPTDVMGNFGSRDGLLCPCAANLYRIGIAMPVRGNWDEDVRGMYGNLTASNFTKTGQVTIVIPAAFSREDHMVVVNLGRINSTYSFISSFRTDIPIFYLSYRVASPDIAGYDSGLRPTENRTVIVHTYKGIQDEVLSNGVRPQYITSIPCNGTWSSDFYNFSSDTGGKLKIKVKSTNDTLAEVVLCRARAATEIDCSDDLDDDCNGYTDRCDPLCKPSIRMRSCPKSIW</sequence>
<feature type="chain" id="PRO_5047480867" description="Peptidase M11 gametolysin domain-containing protein" evidence="2">
    <location>
        <begin position="25"/>
        <end position="662"/>
    </location>
</feature>
<reference evidence="4 5" key="1">
    <citation type="journal article" date="2023" name="IScience">
        <title>Expanded male sex-determining region conserved during the evolution of homothallism in the green alga Volvox.</title>
        <authorList>
            <person name="Yamamoto K."/>
            <person name="Matsuzaki R."/>
            <person name="Mahakham W."/>
            <person name="Heman W."/>
            <person name="Sekimoto H."/>
            <person name="Kawachi M."/>
            <person name="Minakuchi Y."/>
            <person name="Toyoda A."/>
            <person name="Nozaki H."/>
        </authorList>
    </citation>
    <scope>NUCLEOTIDE SEQUENCE [LARGE SCALE GENOMIC DNA]</scope>
    <source>
        <strain evidence="4 5">NIES-4468</strain>
    </source>
</reference>
<dbReference type="Proteomes" id="UP001165090">
    <property type="component" value="Unassembled WGS sequence"/>
</dbReference>
<accession>A0ABQ5RPP5</accession>
<evidence type="ECO:0000259" key="3">
    <source>
        <dbReference type="Pfam" id="PF05548"/>
    </source>
</evidence>
<feature type="compositionally biased region" description="Pro residues" evidence="1">
    <location>
        <begin position="56"/>
        <end position="83"/>
    </location>
</feature>
<evidence type="ECO:0000256" key="1">
    <source>
        <dbReference type="SAM" id="MobiDB-lite"/>
    </source>
</evidence>
<protein>
    <recommendedName>
        <fullName evidence="3">Peptidase M11 gametolysin domain-containing protein</fullName>
    </recommendedName>
</protein>
<dbReference type="SUPFAM" id="SSF55486">
    <property type="entry name" value="Metalloproteases ('zincins'), catalytic domain"/>
    <property type="match status" value="1"/>
</dbReference>
<organism evidence="4 5">
    <name type="scientific">Volvox africanus</name>
    <dbReference type="NCBI Taxonomy" id="51714"/>
    <lineage>
        <taxon>Eukaryota</taxon>
        <taxon>Viridiplantae</taxon>
        <taxon>Chlorophyta</taxon>
        <taxon>core chlorophytes</taxon>
        <taxon>Chlorophyceae</taxon>
        <taxon>CS clade</taxon>
        <taxon>Chlamydomonadales</taxon>
        <taxon>Volvocaceae</taxon>
        <taxon>Volvox</taxon>
    </lineage>
</organism>
<dbReference type="PRINTS" id="PR01217">
    <property type="entry name" value="PRICHEXTENSN"/>
</dbReference>
<dbReference type="Pfam" id="PF05548">
    <property type="entry name" value="Peptidase_M11"/>
    <property type="match status" value="1"/>
</dbReference>
<feature type="domain" description="Peptidase M11 gametolysin" evidence="3">
    <location>
        <begin position="244"/>
        <end position="568"/>
    </location>
</feature>
<evidence type="ECO:0000313" key="4">
    <source>
        <dbReference type="EMBL" id="GLI59173.1"/>
    </source>
</evidence>